<evidence type="ECO:0000313" key="2">
    <source>
        <dbReference type="Proteomes" id="UP001243330"/>
    </source>
</evidence>
<organism evidence="1 2">
    <name type="scientific">Colletotrichum chrysophilum</name>
    <dbReference type="NCBI Taxonomy" id="1836956"/>
    <lineage>
        <taxon>Eukaryota</taxon>
        <taxon>Fungi</taxon>
        <taxon>Dikarya</taxon>
        <taxon>Ascomycota</taxon>
        <taxon>Pezizomycotina</taxon>
        <taxon>Sordariomycetes</taxon>
        <taxon>Hypocreomycetidae</taxon>
        <taxon>Glomerellales</taxon>
        <taxon>Glomerellaceae</taxon>
        <taxon>Colletotrichum</taxon>
        <taxon>Colletotrichum gloeosporioides species complex</taxon>
    </lineage>
</organism>
<name>A0AAD9EF95_9PEZI</name>
<keyword evidence="2" id="KW-1185">Reference proteome</keyword>
<dbReference type="AlphaFoldDB" id="A0AAD9EF95"/>
<evidence type="ECO:0000313" key="1">
    <source>
        <dbReference type="EMBL" id="KAK1846375.1"/>
    </source>
</evidence>
<gene>
    <name evidence="1" type="ORF">CCHR01_10978</name>
</gene>
<reference evidence="1" key="1">
    <citation type="submission" date="2023-01" db="EMBL/GenBank/DDBJ databases">
        <title>Colletotrichum chrysophilum M932 genome sequence.</title>
        <authorList>
            <person name="Baroncelli R."/>
        </authorList>
    </citation>
    <scope>NUCLEOTIDE SEQUENCE</scope>
    <source>
        <strain evidence="1">M932</strain>
    </source>
</reference>
<comment type="caution">
    <text evidence="1">The sequence shown here is derived from an EMBL/GenBank/DDBJ whole genome shotgun (WGS) entry which is preliminary data.</text>
</comment>
<dbReference type="EMBL" id="JAQOWY010000238">
    <property type="protein sequence ID" value="KAK1846375.1"/>
    <property type="molecule type" value="Genomic_DNA"/>
</dbReference>
<sequence>MGRHGAWPAAVRRTLPANPCARSFDRLGAPAATSATPASPETRDSRLLITGSNFDIIDFSYAPFPICTPQSRDASFRGARQDRMAQVAQTANACQSDGQGTPSLFSRFPRLRQRSSYTVRNYCLASPPKPLLLPRCMSNKKLRDWVQDRHVRSTDNAGKWHQVQGNAEEKHSRKDWPRVIAPILGPAC</sequence>
<protein>
    <submittedName>
        <fullName evidence="1">Uncharacterized protein</fullName>
    </submittedName>
</protein>
<dbReference type="Proteomes" id="UP001243330">
    <property type="component" value="Unassembled WGS sequence"/>
</dbReference>
<accession>A0AAD9EF95</accession>
<proteinExistence type="predicted"/>